<dbReference type="SUPFAM" id="SSF52540">
    <property type="entry name" value="P-loop containing nucleoside triphosphate hydrolases"/>
    <property type="match status" value="1"/>
</dbReference>
<evidence type="ECO:0000256" key="10">
    <source>
        <dbReference type="PROSITE-ProRule" id="PRU00560"/>
    </source>
</evidence>
<sequence length="890" mass="102621">MKNKQKYEQNEAGIMEYAAYLSSYKKQINYIFNTILPFEMQYCSWTTLDNKLALIARELPAYAIPKGHGIDSSLHQAYSAIVYYKGNANSLRESHNSAYIKSEKTRLAPYFDTLFDHPLDAQQVDAIVSNDDNILVIAGAGCGKTTTVLGRVKYLLHKKLAKPKEILVLSFAKKNVDDLKEKGGYLGIDCRTFHALGYHILKSSGKEPQVIAPNDADALIVEVHQQLIRNQNYLASFNDFVLNGLRPIKNENDFESYADYIQFLKDSDFESIKDMLNKRRHFANKQSKGTMSVIKNGEHGYIANFLFLHGLSYSYQASYPYLENVKQSGTCAKYKNNYKPTFSIYINGYNEDSIRSCPNPKEHIIFLDHHSLPSADGNPRFFESQNIGCDYKQLENWKQNLHIANRTKSMQSYSFEFREKTLEENLIAQFQEYGIRLVRKSNNEVYRLLEEAYGREIDAVLKLVNTFINLFKSNGTSFKEIVKRNKDSFKADIELVDRNIDLLNIVKQIHRGYEKGLRDSNKLDFNDLINQSTIAIAKGSYQHSYKYIIVDEFQDISTNRYSLLQALKRQSYCGLFAVGDDWQSIYRFSGSDLTLFKKFEDYFGYTLIKKIEMTYRFSNPLLGISSGFILKNPNQIQKTLRSGKKQKTKVFFDYSKKNGVAVNKTLLQILQKLFQEYGEGILNKKIGILGRYQHDIRQFEPTASITVETKKSYLLVHTILRDIQVDGHGNTVRNNQLQLNKRIDFYTVHSSKGLEFDVVILVNCETGKYGFPAELSDDSILKLLLTGEDDYANDEERRAFYVAMTRTKERIYFLVDKNRQSKFLRELYTDYVGTSLSQAHCPHCDGELRFIKDILGRTGVSKMFGCVNFRYGCDYTTFKQECVDNLKELS</sequence>
<dbReference type="EC" id="5.6.2.4" evidence="8"/>
<evidence type="ECO:0000259" key="11">
    <source>
        <dbReference type="PROSITE" id="PS51198"/>
    </source>
</evidence>
<accession>A0ABW5L3W9</accession>
<dbReference type="InterPro" id="IPR014016">
    <property type="entry name" value="UvrD-like_ATP-bd"/>
</dbReference>
<dbReference type="Proteomes" id="UP001597440">
    <property type="component" value="Unassembled WGS sequence"/>
</dbReference>
<dbReference type="InterPro" id="IPR014017">
    <property type="entry name" value="DNA_helicase_UvrD-like_C"/>
</dbReference>
<evidence type="ECO:0000256" key="8">
    <source>
        <dbReference type="ARBA" id="ARBA00034808"/>
    </source>
</evidence>
<protein>
    <recommendedName>
        <fullName evidence="8">DNA 3'-5' helicase</fullName>
        <ecNumber evidence="8">5.6.2.4</ecNumber>
    </recommendedName>
</protein>
<comment type="similarity">
    <text evidence="1">Belongs to the helicase family. UvrD subfamily.</text>
</comment>
<evidence type="ECO:0000256" key="9">
    <source>
        <dbReference type="ARBA" id="ARBA00048988"/>
    </source>
</evidence>
<keyword evidence="2 10" id="KW-0547">Nucleotide-binding</keyword>
<comment type="catalytic activity">
    <reaction evidence="7">
        <text>Couples ATP hydrolysis with the unwinding of duplex DNA by translocating in the 3'-5' direction.</text>
        <dbReference type="EC" id="5.6.2.4"/>
    </reaction>
</comment>
<feature type="binding site" evidence="10">
    <location>
        <begin position="138"/>
        <end position="145"/>
    </location>
    <ligand>
        <name>ATP</name>
        <dbReference type="ChEBI" id="CHEBI:30616"/>
    </ligand>
</feature>
<dbReference type="PANTHER" id="PTHR11070:SF63">
    <property type="entry name" value="DNA HELICASE IV"/>
    <property type="match status" value="1"/>
</dbReference>
<dbReference type="Pfam" id="PF00580">
    <property type="entry name" value="UvrD-helicase"/>
    <property type="match status" value="2"/>
</dbReference>
<comment type="catalytic activity">
    <reaction evidence="9">
        <text>ATP + H2O = ADP + phosphate + H(+)</text>
        <dbReference type="Rhea" id="RHEA:13065"/>
        <dbReference type="ChEBI" id="CHEBI:15377"/>
        <dbReference type="ChEBI" id="CHEBI:15378"/>
        <dbReference type="ChEBI" id="CHEBI:30616"/>
        <dbReference type="ChEBI" id="CHEBI:43474"/>
        <dbReference type="ChEBI" id="CHEBI:456216"/>
        <dbReference type="EC" id="5.6.2.4"/>
    </reaction>
</comment>
<dbReference type="Gene3D" id="3.40.50.300">
    <property type="entry name" value="P-loop containing nucleotide triphosphate hydrolases"/>
    <property type="match status" value="3"/>
</dbReference>
<feature type="domain" description="UvrD-like helicase ATP-binding" evidence="11">
    <location>
        <begin position="117"/>
        <end position="618"/>
    </location>
</feature>
<comment type="caution">
    <text evidence="12">The sequence shown here is derived from an EMBL/GenBank/DDBJ whole genome shotgun (WGS) entry which is preliminary data.</text>
</comment>
<keyword evidence="3 10" id="KW-0378">Hydrolase</keyword>
<dbReference type="PANTHER" id="PTHR11070">
    <property type="entry name" value="UVRD / RECB / PCRA DNA HELICASE FAMILY MEMBER"/>
    <property type="match status" value="1"/>
</dbReference>
<dbReference type="InterPro" id="IPR027417">
    <property type="entry name" value="P-loop_NTPase"/>
</dbReference>
<reference evidence="13" key="1">
    <citation type="journal article" date="2019" name="Int. J. Syst. Evol. Microbiol.">
        <title>The Global Catalogue of Microorganisms (GCM) 10K type strain sequencing project: providing services to taxonomists for standard genome sequencing and annotation.</title>
        <authorList>
            <consortium name="The Broad Institute Genomics Platform"/>
            <consortium name="The Broad Institute Genome Sequencing Center for Infectious Disease"/>
            <person name="Wu L."/>
            <person name="Ma J."/>
        </authorList>
    </citation>
    <scope>NUCLEOTIDE SEQUENCE [LARGE SCALE GENOMIC DNA]</scope>
    <source>
        <strain evidence="13">KCTC 52298</strain>
    </source>
</reference>
<keyword evidence="13" id="KW-1185">Reference proteome</keyword>
<dbReference type="PROSITE" id="PS51198">
    <property type="entry name" value="UVRD_HELICASE_ATP_BIND"/>
    <property type="match status" value="1"/>
</dbReference>
<evidence type="ECO:0000256" key="7">
    <source>
        <dbReference type="ARBA" id="ARBA00034617"/>
    </source>
</evidence>
<dbReference type="InterPro" id="IPR000212">
    <property type="entry name" value="DNA_helicase_UvrD/REP"/>
</dbReference>
<gene>
    <name evidence="12" type="ORF">ACFSQW_09180</name>
</gene>
<organism evidence="12 13">
    <name type="scientific">Sphingobacterium tabacisoli</name>
    <dbReference type="NCBI Taxonomy" id="2044855"/>
    <lineage>
        <taxon>Bacteria</taxon>
        <taxon>Pseudomonadati</taxon>
        <taxon>Bacteroidota</taxon>
        <taxon>Sphingobacteriia</taxon>
        <taxon>Sphingobacteriales</taxon>
        <taxon>Sphingobacteriaceae</taxon>
        <taxon>Sphingobacterium</taxon>
    </lineage>
</organism>
<evidence type="ECO:0000256" key="5">
    <source>
        <dbReference type="ARBA" id="ARBA00022840"/>
    </source>
</evidence>
<dbReference type="RefSeq" id="WP_210352970.1">
    <property type="nucleotide sequence ID" value="NZ_JAEQMU010000001.1"/>
</dbReference>
<evidence type="ECO:0000256" key="4">
    <source>
        <dbReference type="ARBA" id="ARBA00022806"/>
    </source>
</evidence>
<evidence type="ECO:0000256" key="3">
    <source>
        <dbReference type="ARBA" id="ARBA00022801"/>
    </source>
</evidence>
<proteinExistence type="inferred from homology"/>
<evidence type="ECO:0000313" key="12">
    <source>
        <dbReference type="EMBL" id="MFD2554562.1"/>
    </source>
</evidence>
<keyword evidence="4 10" id="KW-0347">Helicase</keyword>
<keyword evidence="6" id="KW-0413">Isomerase</keyword>
<name>A0ABW5L3W9_9SPHI</name>
<evidence type="ECO:0000256" key="1">
    <source>
        <dbReference type="ARBA" id="ARBA00009922"/>
    </source>
</evidence>
<evidence type="ECO:0000256" key="6">
    <source>
        <dbReference type="ARBA" id="ARBA00023235"/>
    </source>
</evidence>
<dbReference type="Gene3D" id="1.10.10.160">
    <property type="match status" value="1"/>
</dbReference>
<evidence type="ECO:0000256" key="2">
    <source>
        <dbReference type="ARBA" id="ARBA00022741"/>
    </source>
</evidence>
<dbReference type="InterPro" id="IPR013986">
    <property type="entry name" value="DExx_box_DNA_helicase_dom_sf"/>
</dbReference>
<dbReference type="EMBL" id="JBHULD010000014">
    <property type="protein sequence ID" value="MFD2554562.1"/>
    <property type="molecule type" value="Genomic_DNA"/>
</dbReference>
<dbReference type="Pfam" id="PF13361">
    <property type="entry name" value="UvrD_C"/>
    <property type="match status" value="1"/>
</dbReference>
<evidence type="ECO:0000313" key="13">
    <source>
        <dbReference type="Proteomes" id="UP001597440"/>
    </source>
</evidence>
<keyword evidence="5 10" id="KW-0067">ATP-binding</keyword>